<protein>
    <submittedName>
        <fullName evidence="1">Uncharacterized protein</fullName>
    </submittedName>
</protein>
<sequence>MDVFTVASSPLISLSPSSHNIERYNEEAKVVVNVTVEGSLGPIRTMTA</sequence>
<proteinExistence type="predicted"/>
<accession>A0A822XTE0</accession>
<dbReference type="Proteomes" id="UP000607653">
    <property type="component" value="Unassembled WGS sequence"/>
</dbReference>
<dbReference type="EMBL" id="DUZY01000001">
    <property type="protein sequence ID" value="DAD22431.1"/>
    <property type="molecule type" value="Genomic_DNA"/>
</dbReference>
<name>A0A822XTE0_NELNU</name>
<reference evidence="1 2" key="1">
    <citation type="journal article" date="2020" name="Mol. Biol. Evol.">
        <title>Distinct Expression and Methylation Patterns for Genes with Different Fates following a Single Whole-Genome Duplication in Flowering Plants.</title>
        <authorList>
            <person name="Shi T."/>
            <person name="Rahmani R.S."/>
            <person name="Gugger P.F."/>
            <person name="Wang M."/>
            <person name="Li H."/>
            <person name="Zhang Y."/>
            <person name="Li Z."/>
            <person name="Wang Q."/>
            <person name="Van de Peer Y."/>
            <person name="Marchal K."/>
            <person name="Chen J."/>
        </authorList>
    </citation>
    <scope>NUCLEOTIDE SEQUENCE [LARGE SCALE GENOMIC DNA]</scope>
    <source>
        <tissue evidence="1">Leaf</tissue>
    </source>
</reference>
<gene>
    <name evidence="1" type="ORF">HUJ06_023894</name>
</gene>
<dbReference type="AlphaFoldDB" id="A0A822XTE0"/>
<evidence type="ECO:0000313" key="2">
    <source>
        <dbReference type="Proteomes" id="UP000607653"/>
    </source>
</evidence>
<keyword evidence="2" id="KW-1185">Reference proteome</keyword>
<comment type="caution">
    <text evidence="1">The sequence shown here is derived from an EMBL/GenBank/DDBJ whole genome shotgun (WGS) entry which is preliminary data.</text>
</comment>
<organism evidence="1 2">
    <name type="scientific">Nelumbo nucifera</name>
    <name type="common">Sacred lotus</name>
    <dbReference type="NCBI Taxonomy" id="4432"/>
    <lineage>
        <taxon>Eukaryota</taxon>
        <taxon>Viridiplantae</taxon>
        <taxon>Streptophyta</taxon>
        <taxon>Embryophyta</taxon>
        <taxon>Tracheophyta</taxon>
        <taxon>Spermatophyta</taxon>
        <taxon>Magnoliopsida</taxon>
        <taxon>Proteales</taxon>
        <taxon>Nelumbonaceae</taxon>
        <taxon>Nelumbo</taxon>
    </lineage>
</organism>
<evidence type="ECO:0000313" key="1">
    <source>
        <dbReference type="EMBL" id="DAD22431.1"/>
    </source>
</evidence>